<evidence type="ECO:0000256" key="7">
    <source>
        <dbReference type="ARBA" id="ARBA00022884"/>
    </source>
</evidence>
<dbReference type="InterPro" id="IPR041383">
    <property type="entry name" value="RuvC_III"/>
</dbReference>
<dbReference type="InterPro" id="IPR028629">
    <property type="entry name" value="Cas9"/>
</dbReference>
<evidence type="ECO:0000256" key="2">
    <source>
        <dbReference type="ARBA" id="ARBA00022722"/>
    </source>
</evidence>
<dbReference type="PROSITE" id="PS51749">
    <property type="entry name" value="HNH_CAS9"/>
    <property type="match status" value="1"/>
</dbReference>
<evidence type="ECO:0000256" key="8">
    <source>
        <dbReference type="ARBA" id="ARBA00023118"/>
    </source>
</evidence>
<feature type="active site" description="For RuvC-like nuclease domain" evidence="12">
    <location>
        <position position="7"/>
    </location>
</feature>
<keyword evidence="9 12" id="KW-0238">DNA-binding</keyword>
<evidence type="ECO:0000313" key="18">
    <source>
        <dbReference type="Proteomes" id="UP000199541"/>
    </source>
</evidence>
<dbReference type="GO" id="GO:0051607">
    <property type="term" value="P:defense response to virus"/>
    <property type="evidence" value="ECO:0007669"/>
    <property type="project" value="UniProtKB-UniRule"/>
</dbReference>
<proteinExistence type="inferred from homology"/>
<dbReference type="Pfam" id="PF18541">
    <property type="entry name" value="RuvC_III"/>
    <property type="match status" value="1"/>
</dbReference>
<dbReference type="Gene3D" id="1.10.30.50">
    <property type="match status" value="1"/>
</dbReference>
<dbReference type="Gene3D" id="3.30.420.10">
    <property type="entry name" value="Ribonuclease H-like superfamily/Ribonuclease H"/>
    <property type="match status" value="3"/>
</dbReference>
<dbReference type="Proteomes" id="UP000634647">
    <property type="component" value="Unassembled WGS sequence"/>
</dbReference>
<dbReference type="GO" id="GO:0004519">
    <property type="term" value="F:endonuclease activity"/>
    <property type="evidence" value="ECO:0007669"/>
    <property type="project" value="UniProtKB-UniRule"/>
</dbReference>
<gene>
    <name evidence="12" type="primary">cas9</name>
    <name evidence="16" type="ORF">GCM10008024_14320</name>
    <name evidence="17" type="ORF">SAMN05444006_106124</name>
</gene>
<dbReference type="Pfam" id="PF13395">
    <property type="entry name" value="HNH_4"/>
    <property type="match status" value="1"/>
</dbReference>
<comment type="subunit">
    <text evidence="11 12">Monomer. Binds crRNA and tracrRNA.</text>
</comment>
<dbReference type="GO" id="GO:0046872">
    <property type="term" value="F:metal ion binding"/>
    <property type="evidence" value="ECO:0007669"/>
    <property type="project" value="UniProtKB-UniRule"/>
</dbReference>
<dbReference type="Pfam" id="PF18470">
    <property type="entry name" value="Cas9_a"/>
    <property type="match status" value="1"/>
</dbReference>
<feature type="domain" description="HNH Cas9-type" evidence="15">
    <location>
        <begin position="523"/>
        <end position="684"/>
    </location>
</feature>
<dbReference type="GO" id="GO:0003677">
    <property type="term" value="F:DNA binding"/>
    <property type="evidence" value="ECO:0007669"/>
    <property type="project" value="UniProtKB-UniRule"/>
</dbReference>
<keyword evidence="7 12" id="KW-0694">RNA-binding</keyword>
<dbReference type="EMBL" id="FNOB01000006">
    <property type="protein sequence ID" value="SDW73882.1"/>
    <property type="molecule type" value="Genomic_DNA"/>
</dbReference>
<dbReference type="InterPro" id="IPR003615">
    <property type="entry name" value="HNH_nuc"/>
</dbReference>
<dbReference type="EMBL" id="BNAB01000005">
    <property type="protein sequence ID" value="GHE00888.1"/>
    <property type="molecule type" value="Genomic_DNA"/>
</dbReference>
<evidence type="ECO:0000256" key="6">
    <source>
        <dbReference type="ARBA" id="ARBA00022842"/>
    </source>
</evidence>
<evidence type="ECO:0000256" key="14">
    <source>
        <dbReference type="SAM" id="MobiDB-lite"/>
    </source>
</evidence>
<dbReference type="InterPro" id="IPR036397">
    <property type="entry name" value="RNaseH_sf"/>
</dbReference>
<keyword evidence="13" id="KW-0175">Coiled coil</keyword>
<organism evidence="16 19">
    <name type="scientific">Allgaiera indica</name>
    <dbReference type="NCBI Taxonomy" id="765699"/>
    <lineage>
        <taxon>Bacteria</taxon>
        <taxon>Pseudomonadati</taxon>
        <taxon>Pseudomonadota</taxon>
        <taxon>Alphaproteobacteria</taxon>
        <taxon>Rhodobacterales</taxon>
        <taxon>Paracoccaceae</taxon>
        <taxon>Allgaiera</taxon>
    </lineage>
</organism>
<dbReference type="RefSeq" id="WP_081825100.1">
    <property type="nucleotide sequence ID" value="NZ_BNAB01000005.1"/>
</dbReference>
<keyword evidence="6" id="KW-0460">Magnesium</keyword>
<reference evidence="16" key="3">
    <citation type="submission" date="2023-06" db="EMBL/GenBank/DDBJ databases">
        <authorList>
            <person name="Sun Q."/>
            <person name="Zhou Y."/>
        </authorList>
    </citation>
    <scope>NUCLEOTIDE SEQUENCE</scope>
    <source>
        <strain evidence="16">CGMCC 1.10859</strain>
    </source>
</reference>
<evidence type="ECO:0000256" key="11">
    <source>
        <dbReference type="ARBA" id="ARBA00046380"/>
    </source>
</evidence>
<keyword evidence="5 12" id="KW-0378">Hydrolase</keyword>
<evidence type="ECO:0000313" key="16">
    <source>
        <dbReference type="EMBL" id="GHE00888.1"/>
    </source>
</evidence>
<keyword evidence="3" id="KW-0479">Metal-binding</keyword>
<keyword evidence="8 12" id="KW-0051">Antiviral defense</keyword>
<keyword evidence="10" id="KW-0464">Manganese</keyword>
<feature type="region of interest" description="Disordered" evidence="14">
    <location>
        <begin position="35"/>
        <end position="66"/>
    </location>
</feature>
<comment type="similarity">
    <text evidence="12">Belongs to the CRISPR-associated Cas9 family.</text>
</comment>
<evidence type="ECO:0000256" key="3">
    <source>
        <dbReference type="ARBA" id="ARBA00022723"/>
    </source>
</evidence>
<comment type="cofactor">
    <cofactor evidence="1">
        <name>Mg(2+)</name>
        <dbReference type="ChEBI" id="CHEBI:18420"/>
    </cofactor>
</comment>
<dbReference type="EC" id="3.1.-.-" evidence="12"/>
<comment type="domain">
    <text evidence="12">Has 2 endonuclease domains. The discontinuous RuvC-like domain cleaves the target DNA noncomplementary to crRNA while the HNH nuclease domain cleaves the target DNA complementary to crRNA.</text>
</comment>
<evidence type="ECO:0000256" key="9">
    <source>
        <dbReference type="ARBA" id="ARBA00023125"/>
    </source>
</evidence>
<evidence type="ECO:0000256" key="1">
    <source>
        <dbReference type="ARBA" id="ARBA00001946"/>
    </source>
</evidence>
<evidence type="ECO:0000256" key="10">
    <source>
        <dbReference type="ARBA" id="ARBA00023211"/>
    </source>
</evidence>
<dbReference type="Proteomes" id="UP000199541">
    <property type="component" value="Unassembled WGS sequence"/>
</dbReference>
<dbReference type="InterPro" id="IPR040619">
    <property type="entry name" value="Cas9_alpha-helical_lobe"/>
</dbReference>
<reference evidence="17 18" key="2">
    <citation type="submission" date="2016-10" db="EMBL/GenBank/DDBJ databases">
        <authorList>
            <person name="Varghese N."/>
            <person name="Submissions S."/>
        </authorList>
    </citation>
    <scope>NUCLEOTIDE SEQUENCE [LARGE SCALE GENOMIC DNA]</scope>
    <source>
        <strain evidence="17 18">DSM 24802</strain>
    </source>
</reference>
<evidence type="ECO:0000256" key="4">
    <source>
        <dbReference type="ARBA" id="ARBA00022759"/>
    </source>
</evidence>
<name>A0AAN4UR30_9RHOB</name>
<dbReference type="HAMAP" id="MF_01480">
    <property type="entry name" value="Cas9"/>
    <property type="match status" value="1"/>
</dbReference>
<evidence type="ECO:0000313" key="19">
    <source>
        <dbReference type="Proteomes" id="UP000634647"/>
    </source>
</evidence>
<evidence type="ECO:0000256" key="5">
    <source>
        <dbReference type="ARBA" id="ARBA00022801"/>
    </source>
</evidence>
<evidence type="ECO:0000259" key="15">
    <source>
        <dbReference type="PROSITE" id="PS51749"/>
    </source>
</evidence>
<comment type="caution">
    <text evidence="16">The sequence shown here is derived from an EMBL/GenBank/DDBJ whole genome shotgun (WGS) entry which is preliminary data.</text>
</comment>
<evidence type="ECO:0000256" key="12">
    <source>
        <dbReference type="HAMAP-Rule" id="MF_01480"/>
    </source>
</evidence>
<dbReference type="GO" id="GO:0016787">
    <property type="term" value="F:hydrolase activity"/>
    <property type="evidence" value="ECO:0007669"/>
    <property type="project" value="UniProtKB-KW"/>
</dbReference>
<comment type="function">
    <text evidence="12">CRISPR (clustered regularly interspaced short palindromic repeat) is an adaptive immune system that provides protection against mobile genetic elements (viruses, transposable elements and conjugative plasmids). CRISPR clusters contain spacers, sequences complementary to antecedent mobile elements, and target invading nucleic acids. CRISPR clusters are transcribed and processed into CRISPR RNA (crRNA). In type II CRISPR systems correct processing of pre-crRNA requires a trans-encoded small RNA (tracrRNA), endogenous ribonuclease 3 (rnc) and this protein. The tracrRNA serves as a guide for ribonuclease 3-aided processing of pre-crRNA. Subsequently Cas9/crRNA/tracrRNA endonucleolytically cleaves linear or circular dsDNA target complementary to the spacer; Cas9 is inactive in the absence of the 2 guide RNAs (gRNA). Cas9 recognizes the protospacer adjacent motif (PAM) in the CRISPR repeat sequences to help distinguish self versus nonself, as targets within the bacterial CRISPR locus do not have PAMs. PAM recognition is also required for catalytic activity.</text>
</comment>
<feature type="active site" description="Proton acceptor for HNH nuclease domain" evidence="12">
    <location>
        <position position="603"/>
    </location>
</feature>
<feature type="coiled-coil region" evidence="13">
    <location>
        <begin position="513"/>
        <end position="547"/>
    </location>
</feature>
<keyword evidence="4 12" id="KW-0255">Endonuclease</keyword>
<keyword evidence="2 12" id="KW-0540">Nuclease</keyword>
<keyword evidence="18" id="KW-1185">Reference proteome</keyword>
<accession>A0AAN4UR30</accession>
<evidence type="ECO:0000256" key="13">
    <source>
        <dbReference type="SAM" id="Coils"/>
    </source>
</evidence>
<dbReference type="AlphaFoldDB" id="A0AAN4UR30"/>
<dbReference type="GO" id="GO:0043571">
    <property type="term" value="P:maintenance of CRISPR repeat elements"/>
    <property type="evidence" value="ECO:0007669"/>
    <property type="project" value="UniProtKB-UniRule"/>
</dbReference>
<dbReference type="InterPro" id="IPR033114">
    <property type="entry name" value="HNH_CAS9"/>
</dbReference>
<comment type="caution">
    <text evidence="12">Lacks conserved residue(s) required for the propagation of feature annotation.</text>
</comment>
<sequence>MYRFAFDLGTNSLGWAVYRLTNDTRPASIERTGVRIFPNGRDPQSKESNAAGRRMPRGARRRQDRSLGRRKRLLDDLIGFGLLPSDADARSAVFAANPIEARARAAREQVALEQLGRALWHMSKHRGFKSNRRADKDADEKGKIAIASAALLERLRADGHPTYGAFLHARLVRGEGTRIRPAGDGAKLSYEFYPTRALLEAEFDHIWAIQAGFHPSLTEAMHERLRDTIFFQRPLRPVRPGKCTFFPDQDRLPRWHPAAQEFLILSQLNHLRIVDDQGEQPLDITARDLVARTLMAGTKLSWSGLKKTLKLPSQAEFNLEKGGLKELARNDVAARLLGDTKKPGPLATLWPTLDSATQEEILWQISEVADPEELICWLMERLGLSREVAERVEKIPLPDGHLRFCKTATQAIVEKLRCDVIPYDEAVRRAPLLGGAGLDHSDFQAEEGVDTLPPYNRLPVLQRMIGNGTSDPKDTDLLRYGRITNPTVHIALGQFRRVMNALIAEYGKPAQVVIEATRDMAKSAEELNKIEKTIRDNEKRNDRWRAELQKAGLLVEGARIGDRFLRMRLWEEIGRGPADRLCPYTGRPIALHQLHSDEIEIDHILPFEQTFDDSPANKSLCFRDANRRKGKLSPAAAADRQPDFFDLAAIIGRTKHLPANKAWRFLPGAMEKWEETRGFEDRQLNATGYLARVVRAYTEALFPKTDAEGKRRSHVWVLPGRMTAMLRHRWGLNLGDHNRKSRDDHRHHAIDAAVVGVIDRRMVQVLQTHARNLGVERLDRVLPAPPEPFEGFRDAVLAAVEKVNVSHRAQHGSIDPTDPSQTSGRLHEDTVFGLVRDVPENQAERTIGNVVVRKPITGLTEKEIGQVRDVKMRLSLQDATSLARDKSLPEAERKKRLPEALAKWVQETGHRKLRILKPEAGVRPVHDRDGKPYKWLVPGEISWLDILEAPDGTWFQHATDIWAANSGGAEPWNVAHPSARFIMRVHKNDTIQVFDWDDRNKCVVEGSNQIKRIVRLEPSANRMRLVGINDAGKFDERHNEPNDPFRWDLATISKLKLRRARRVRIDELGRVHTIPHGTV</sequence>
<feature type="compositionally biased region" description="Basic residues" evidence="14">
    <location>
        <begin position="54"/>
        <end position="66"/>
    </location>
</feature>
<dbReference type="GO" id="GO:0003723">
    <property type="term" value="F:RNA binding"/>
    <property type="evidence" value="ECO:0007669"/>
    <property type="project" value="UniProtKB-UniRule"/>
</dbReference>
<protein>
    <recommendedName>
        <fullName evidence="12">CRISPR-associated endonuclease Cas9</fullName>
        <ecNumber evidence="12">3.1.-.-</ecNumber>
    </recommendedName>
</protein>
<reference evidence="16" key="1">
    <citation type="journal article" date="2014" name="Int. J. Syst. Evol. Microbiol.">
        <title>Complete genome sequence of Corynebacterium casei LMG S-19264T (=DSM 44701T), isolated from a smear-ripened cheese.</title>
        <authorList>
            <consortium name="US DOE Joint Genome Institute (JGI-PGF)"/>
            <person name="Walter F."/>
            <person name="Albersmeier A."/>
            <person name="Kalinowski J."/>
            <person name="Ruckert C."/>
        </authorList>
    </citation>
    <scope>NUCLEOTIDE SEQUENCE</scope>
    <source>
        <strain evidence="16">CGMCC 1.10859</strain>
    </source>
</reference>
<dbReference type="NCBIfam" id="TIGR01865">
    <property type="entry name" value="cas_Csn1"/>
    <property type="match status" value="1"/>
</dbReference>
<evidence type="ECO:0000313" key="17">
    <source>
        <dbReference type="EMBL" id="SDW73882.1"/>
    </source>
</evidence>